<feature type="domain" description="Peptidase M20 dimerisation" evidence="3">
    <location>
        <begin position="167"/>
        <end position="259"/>
    </location>
</feature>
<dbReference type="EMBL" id="BAAAAF010000009">
    <property type="protein sequence ID" value="GAA0036472.1"/>
    <property type="molecule type" value="Genomic_DNA"/>
</dbReference>
<evidence type="ECO:0000256" key="1">
    <source>
        <dbReference type="ARBA" id="ARBA00006153"/>
    </source>
</evidence>
<dbReference type="InterPro" id="IPR002933">
    <property type="entry name" value="Peptidase_M20"/>
</dbReference>
<dbReference type="Pfam" id="PF07687">
    <property type="entry name" value="M20_dimer"/>
    <property type="match status" value="1"/>
</dbReference>
<reference evidence="4 5" key="1">
    <citation type="submission" date="2024-01" db="EMBL/GenBank/DDBJ databases">
        <title>Characterization of antibiotic resistant novel bacterial strains and their environmental applications.</title>
        <authorList>
            <person name="Manzoor S."/>
            <person name="Abbas S."/>
            <person name="Arshad M."/>
            <person name="Ahmed I."/>
        </authorList>
    </citation>
    <scope>NUCLEOTIDE SEQUENCE [LARGE SCALE GENOMIC DNA]</scope>
    <source>
        <strain evidence="4 5">NCCP-602</strain>
    </source>
</reference>
<comment type="caution">
    <text evidence="4">The sequence shown here is derived from an EMBL/GenBank/DDBJ whole genome shotgun (WGS) entry which is preliminary data.</text>
</comment>
<dbReference type="PANTHER" id="PTHR32494">
    <property type="entry name" value="ALLANTOATE DEIMINASE-RELATED"/>
    <property type="match status" value="1"/>
</dbReference>
<evidence type="ECO:0000256" key="2">
    <source>
        <dbReference type="ARBA" id="ARBA00022801"/>
    </source>
</evidence>
<dbReference type="Pfam" id="PF01546">
    <property type="entry name" value="Peptidase_M20"/>
    <property type="match status" value="1"/>
</dbReference>
<gene>
    <name evidence="4" type="ORF">NCCP602_24330</name>
</gene>
<dbReference type="NCBIfam" id="TIGR01879">
    <property type="entry name" value="hydantase"/>
    <property type="match status" value="1"/>
</dbReference>
<keyword evidence="5" id="KW-1185">Reference proteome</keyword>
<evidence type="ECO:0000259" key="3">
    <source>
        <dbReference type="Pfam" id="PF07687"/>
    </source>
</evidence>
<dbReference type="PANTHER" id="PTHR32494:SF5">
    <property type="entry name" value="ALLANTOATE AMIDOHYDROLASE"/>
    <property type="match status" value="1"/>
</dbReference>
<sequence length="361" mass="38689">MDGLGLRTRIDDIGNMYGRYANADNEGAAPVVIGSHLDTVVPGGRYDGILGVVLALETIALLQERDVHGSRPVELVNFTGEEGARFAPAMLGSGVATGLYDVDYAVARTDAEGAVLGEELERIGYAGDRHNRLGEFSVSLEAHIEQDTNLDDNHLSVGIVDGIRPVTWSTITLTGPGGHAGGRAQVDRQDPLVAAARMAASVDEDVRAMDGAKATIGQMNLHPGSANVIPSRVTFNLDLRASQESSLRDLLNDTSEKFAVIAEEFGVTYSIDTYWRMPEAVFDEDIRTVIARSAETLGIQTMTLTGDIGHDSLHLSQVGRSAMLFVRTSGGISHAEDEHVPWPALLDAARLYANTVVELIK</sequence>
<evidence type="ECO:0000313" key="4">
    <source>
        <dbReference type="EMBL" id="GAA0036472.1"/>
    </source>
</evidence>
<evidence type="ECO:0000313" key="5">
    <source>
        <dbReference type="Proteomes" id="UP001498238"/>
    </source>
</evidence>
<dbReference type="Gene3D" id="3.30.70.360">
    <property type="match status" value="1"/>
</dbReference>
<accession>A0ABP3C9L6</accession>
<dbReference type="InterPro" id="IPR011650">
    <property type="entry name" value="Peptidase_M20_dimer"/>
</dbReference>
<dbReference type="InterPro" id="IPR010158">
    <property type="entry name" value="Amidase_Cbmase"/>
</dbReference>
<dbReference type="GO" id="GO:0016787">
    <property type="term" value="F:hydrolase activity"/>
    <property type="evidence" value="ECO:0007669"/>
    <property type="project" value="UniProtKB-KW"/>
</dbReference>
<organism evidence="4 5">
    <name type="scientific">Brevibacterium metallidurans</name>
    <dbReference type="NCBI Taxonomy" id="1482676"/>
    <lineage>
        <taxon>Bacteria</taxon>
        <taxon>Bacillati</taxon>
        <taxon>Actinomycetota</taxon>
        <taxon>Actinomycetes</taxon>
        <taxon>Micrococcales</taxon>
        <taxon>Brevibacteriaceae</taxon>
        <taxon>Brevibacterium</taxon>
    </lineage>
</organism>
<comment type="similarity">
    <text evidence="1">Belongs to the peptidase M20 family.</text>
</comment>
<proteinExistence type="inferred from homology"/>
<dbReference type="Gene3D" id="3.40.630.10">
    <property type="entry name" value="Zn peptidases"/>
    <property type="match status" value="1"/>
</dbReference>
<dbReference type="SUPFAM" id="SSF53187">
    <property type="entry name" value="Zn-dependent exopeptidases"/>
    <property type="match status" value="1"/>
</dbReference>
<keyword evidence="2 4" id="KW-0378">Hydrolase</keyword>
<dbReference type="SUPFAM" id="SSF55031">
    <property type="entry name" value="Bacterial exopeptidase dimerisation domain"/>
    <property type="match status" value="1"/>
</dbReference>
<dbReference type="Proteomes" id="UP001498238">
    <property type="component" value="Unassembled WGS sequence"/>
</dbReference>
<protein>
    <submittedName>
        <fullName evidence="4">Zn-dependent hydrolase</fullName>
    </submittedName>
</protein>
<dbReference type="InterPro" id="IPR036264">
    <property type="entry name" value="Bact_exopeptidase_dim_dom"/>
</dbReference>
<name>A0ABP3C9L6_9MICO</name>